<feature type="domain" description="Glycosyltransferase subfamily 4-like N-terminal" evidence="1">
    <location>
        <begin position="68"/>
        <end position="183"/>
    </location>
</feature>
<dbReference type="RefSeq" id="WP_157479117.1">
    <property type="nucleotide sequence ID" value="NZ_CP046566.1"/>
</dbReference>
<dbReference type="Gene3D" id="3.40.50.2000">
    <property type="entry name" value="Glycogen Phosphorylase B"/>
    <property type="match status" value="1"/>
</dbReference>
<dbReference type="InterPro" id="IPR028098">
    <property type="entry name" value="Glyco_trans_4-like_N"/>
</dbReference>
<dbReference type="AlphaFoldDB" id="A0A6I6G8X2"/>
<name>A0A6I6G8X2_9BACT</name>
<organism evidence="2 3">
    <name type="scientific">Phnomibacter ginsenosidimutans</name>
    <dbReference type="NCBI Taxonomy" id="2676868"/>
    <lineage>
        <taxon>Bacteria</taxon>
        <taxon>Pseudomonadati</taxon>
        <taxon>Bacteroidota</taxon>
        <taxon>Chitinophagia</taxon>
        <taxon>Chitinophagales</taxon>
        <taxon>Chitinophagaceae</taxon>
        <taxon>Phnomibacter</taxon>
    </lineage>
</organism>
<dbReference type="GO" id="GO:0016757">
    <property type="term" value="F:glycosyltransferase activity"/>
    <property type="evidence" value="ECO:0007669"/>
    <property type="project" value="UniProtKB-ARBA"/>
</dbReference>
<keyword evidence="3" id="KW-1185">Reference proteome</keyword>
<dbReference type="SUPFAM" id="SSF53756">
    <property type="entry name" value="UDP-Glycosyltransferase/glycogen phosphorylase"/>
    <property type="match status" value="1"/>
</dbReference>
<reference evidence="2 3" key="1">
    <citation type="submission" date="2019-11" db="EMBL/GenBank/DDBJ databases">
        <authorList>
            <person name="Im W.T."/>
        </authorList>
    </citation>
    <scope>NUCLEOTIDE SEQUENCE [LARGE SCALE GENOMIC DNA]</scope>
    <source>
        <strain evidence="2 3">SB-02</strain>
    </source>
</reference>
<evidence type="ECO:0000313" key="2">
    <source>
        <dbReference type="EMBL" id="QGW28764.1"/>
    </source>
</evidence>
<dbReference type="EMBL" id="CP046566">
    <property type="protein sequence ID" value="QGW28764.1"/>
    <property type="molecule type" value="Genomic_DNA"/>
</dbReference>
<proteinExistence type="predicted"/>
<keyword evidence="2" id="KW-0808">Transferase</keyword>
<accession>A0A6I6G8X2</accession>
<protein>
    <submittedName>
        <fullName evidence="2">Glycosyltransferase</fullName>
    </submittedName>
</protein>
<dbReference type="Pfam" id="PF13439">
    <property type="entry name" value="Glyco_transf_4"/>
    <property type="match status" value="1"/>
</dbReference>
<dbReference type="Proteomes" id="UP000426027">
    <property type="component" value="Chromosome"/>
</dbReference>
<evidence type="ECO:0000313" key="3">
    <source>
        <dbReference type="Proteomes" id="UP000426027"/>
    </source>
</evidence>
<sequence>MQVLILLTGKVYAPNELPADRQLPGKDLLGQTHVFDRLEFVNNLQTIAALQHALGNNSHIEIRHIVQRQNIWLLKKQANALQQFIQQQNIDIVHQFWGGPAAWMMSKATGKTPYVLSLLGSDLMGTYNTAGKSSWKGWLLQWTSRLAAIRANAVVLMSAKMKSRLSPALYNKTHVIPEGIDDSLFSPCLCRKPNACWVWMKQNNTSCFSTMATG</sequence>
<dbReference type="KEGG" id="fls:GLV81_12230"/>
<evidence type="ECO:0000259" key="1">
    <source>
        <dbReference type="Pfam" id="PF13439"/>
    </source>
</evidence>
<gene>
    <name evidence="2" type="ORF">GLV81_12230</name>
</gene>